<keyword evidence="4" id="KW-1185">Reference proteome</keyword>
<proteinExistence type="predicted"/>
<feature type="transmembrane region" description="Helical" evidence="2">
    <location>
        <begin position="60"/>
        <end position="80"/>
    </location>
</feature>
<feature type="transmembrane region" description="Helical" evidence="2">
    <location>
        <begin position="224"/>
        <end position="244"/>
    </location>
</feature>
<dbReference type="PANTHER" id="PTHR36838:SF3">
    <property type="entry name" value="TRANSPORTER AUXIN EFFLUX CARRIER EC FAMILY"/>
    <property type="match status" value="1"/>
</dbReference>
<dbReference type="OrthoDB" id="3238334at2"/>
<organism evidence="3 4">
    <name type="scientific">Bifidobacterium [indicum] DSM 20214 = LMG 11587</name>
    <dbReference type="NCBI Taxonomy" id="1341694"/>
    <lineage>
        <taxon>Bacteria</taxon>
        <taxon>Bacillati</taxon>
        <taxon>Actinomycetota</taxon>
        <taxon>Actinomycetes</taxon>
        <taxon>Bifidobacteriales</taxon>
        <taxon>Bifidobacteriaceae</taxon>
        <taxon>Bifidobacterium</taxon>
    </lineage>
</organism>
<protein>
    <submittedName>
        <fullName evidence="3">Auxin efflux carrier family transporter</fullName>
    </submittedName>
</protein>
<feature type="transmembrane region" description="Helical" evidence="2">
    <location>
        <begin position="311"/>
        <end position="332"/>
    </location>
</feature>
<sequence length="335" mass="35862">MSVVLEPVILLAIILLGYLFKRVGLFKPMDYRVLQTAEFNLILPGAIVFSFATNPHDSSLLLVSVFAFVASLVPPLAIYLTSRHASVGHRAFLMLNGSGFNIGCFSFPMFQSLLGPAALVPAAMFDIGNNVMVAAGTNVMTQGLLHIRPGEPLSSEEKLVRVGTAPAVKLDDSDARNLRFKAMLTNIVKGFLGSVSFDTYLVMLALMLAGVTLPGWVAQASRPFSAANAFCSMLMVGMLMDLPANVQDVKEVAQILAWRIPFGVIFALAAWFLLPFGPLVRQAVALCCLAPTAVFATMFTDKVLGNAKLAGFTLALTAFCSTVLMILAHLLMGAV</sequence>
<dbReference type="KEGG" id="bii:BINDI_0255"/>
<accession>A0A087VT49</accession>
<feature type="transmembrane region" description="Helical" evidence="2">
    <location>
        <begin position="280"/>
        <end position="299"/>
    </location>
</feature>
<feature type="transmembrane region" description="Helical" evidence="2">
    <location>
        <begin position="6"/>
        <end position="25"/>
    </location>
</feature>
<reference evidence="3 4" key="1">
    <citation type="journal article" date="2014" name="Appl. Environ. Microbiol.">
        <title>Genomic encyclopedia of type strains of the genus Bifidobacterium.</title>
        <authorList>
            <person name="Milani C."/>
            <person name="Lugli G.A."/>
            <person name="Duranti S."/>
            <person name="Turroni F."/>
            <person name="Bottacini F."/>
            <person name="Mangifesta M."/>
            <person name="Sanchez B."/>
            <person name="Viappiani A."/>
            <person name="Mancabelli L."/>
            <person name="Taminiau B."/>
            <person name="Delcenserie V."/>
            <person name="Barrangou R."/>
            <person name="Margolles A."/>
            <person name="van Sinderen D."/>
            <person name="Ventura M."/>
        </authorList>
    </citation>
    <scope>NUCLEOTIDE SEQUENCE [LARGE SCALE GENOMIC DNA]</scope>
    <source>
        <strain evidence="3 4">LMG 11587</strain>
    </source>
</reference>
<keyword evidence="2" id="KW-1133">Transmembrane helix</keyword>
<feature type="transmembrane region" description="Helical" evidence="2">
    <location>
        <begin position="199"/>
        <end position="218"/>
    </location>
</feature>
<keyword evidence="2" id="KW-0812">Transmembrane</keyword>
<dbReference type="RefSeq" id="WP_033491680.1">
    <property type="nucleotide sequence ID" value="NZ_CP006018.1"/>
</dbReference>
<evidence type="ECO:0000313" key="3">
    <source>
        <dbReference type="EMBL" id="AIC91540.1"/>
    </source>
</evidence>
<evidence type="ECO:0000256" key="1">
    <source>
        <dbReference type="ARBA" id="ARBA00022448"/>
    </source>
</evidence>
<dbReference type="HOGENOM" id="CLU_056175_6_0_11"/>
<feature type="transmembrane region" description="Helical" evidence="2">
    <location>
        <begin position="256"/>
        <end position="274"/>
    </location>
</feature>
<evidence type="ECO:0000256" key="2">
    <source>
        <dbReference type="SAM" id="Phobius"/>
    </source>
</evidence>
<evidence type="ECO:0000313" key="4">
    <source>
        <dbReference type="Proteomes" id="UP000028569"/>
    </source>
</evidence>
<dbReference type="AlphaFoldDB" id="A0A087VT49"/>
<gene>
    <name evidence="3" type="ORF">BINDI_0255</name>
</gene>
<name>A0A087VT49_9BIFI</name>
<keyword evidence="1" id="KW-0813">Transport</keyword>
<feature type="transmembrane region" description="Helical" evidence="2">
    <location>
        <begin position="37"/>
        <end position="54"/>
    </location>
</feature>
<keyword evidence="2" id="KW-0472">Membrane</keyword>
<dbReference type="EMBL" id="CP006018">
    <property type="protein sequence ID" value="AIC91540.1"/>
    <property type="molecule type" value="Genomic_DNA"/>
</dbReference>
<dbReference type="Proteomes" id="UP000028569">
    <property type="component" value="Chromosome"/>
</dbReference>
<dbReference type="PANTHER" id="PTHR36838">
    <property type="entry name" value="AUXIN EFFLUX CARRIER FAMILY PROTEIN"/>
    <property type="match status" value="1"/>
</dbReference>